<reference evidence="1" key="1">
    <citation type="submission" date="2021-10" db="EMBL/GenBank/DDBJ databases">
        <authorList>
            <person name="Piombo E."/>
        </authorList>
    </citation>
    <scope>NUCLEOTIDE SEQUENCE</scope>
</reference>
<keyword evidence="2" id="KW-1185">Reference proteome</keyword>
<sequence length="383" mass="43330">MDAMGRPLMAEWHSDLRFRGSPVLRNAEIPTRNRQDIMTTLPIVLRFDAFLDEARGPGRTVQGTITTLPLAAFLSDEARVAARFAPATRSPDQPHPAEQPFQLQLQATRRLVSMYDSYMIPIMQFEGPYFTHTMMDNLQIRCAPLDLITGDIVGQYLRYFRPMEEEVLNFWIHANKTDVQIREYKTLVGIDGQHENNYTQAMSIWKKGVAVFLSDGVNHDHLPKLDHMFTTWNVSNNGYRQLHRREGNGTNWSAEGIFHFWTDDGSRPDDETPHVVAFVADQAPLMDGLPSTSAVQTAIWLAASASAQDRGQNHNIFPVAVVCCSGHKVRVVQMVINLLHGAVEIRLSQIVDLRDPPHGDWTAFLQFLCWFLPDPTGDTTSSF</sequence>
<name>A0A9N9UBN8_9HYPO</name>
<dbReference type="Proteomes" id="UP000754883">
    <property type="component" value="Unassembled WGS sequence"/>
</dbReference>
<dbReference type="OrthoDB" id="4870109at2759"/>
<protein>
    <submittedName>
        <fullName evidence="1">Uncharacterized protein</fullName>
    </submittedName>
</protein>
<dbReference type="EMBL" id="CABFNO020001404">
    <property type="protein sequence ID" value="CAG9986468.1"/>
    <property type="molecule type" value="Genomic_DNA"/>
</dbReference>
<comment type="caution">
    <text evidence="1">The sequence shown here is derived from an EMBL/GenBank/DDBJ whole genome shotgun (WGS) entry which is preliminary data.</text>
</comment>
<dbReference type="AlphaFoldDB" id="A0A9N9UBN8"/>
<evidence type="ECO:0000313" key="2">
    <source>
        <dbReference type="Proteomes" id="UP000754883"/>
    </source>
</evidence>
<evidence type="ECO:0000313" key="1">
    <source>
        <dbReference type="EMBL" id="CAG9986468.1"/>
    </source>
</evidence>
<organism evidence="1 2">
    <name type="scientific">Clonostachys byssicola</name>
    <dbReference type="NCBI Taxonomy" id="160290"/>
    <lineage>
        <taxon>Eukaryota</taxon>
        <taxon>Fungi</taxon>
        <taxon>Dikarya</taxon>
        <taxon>Ascomycota</taxon>
        <taxon>Pezizomycotina</taxon>
        <taxon>Sordariomycetes</taxon>
        <taxon>Hypocreomycetidae</taxon>
        <taxon>Hypocreales</taxon>
        <taxon>Bionectriaceae</taxon>
        <taxon>Clonostachys</taxon>
    </lineage>
</organism>
<gene>
    <name evidence="1" type="ORF">CBYS24578_00012745</name>
</gene>
<accession>A0A9N9UBN8</accession>
<proteinExistence type="predicted"/>